<dbReference type="RefSeq" id="WP_015725117.1">
    <property type="nucleotide sequence ID" value="NC_014972.1"/>
</dbReference>
<reference evidence="1 2" key="1">
    <citation type="journal article" date="2011" name="Stand. Genomic Sci.">
        <title>Complete genome sequence of Desulfobulbus propionicus type strain (1pr3).</title>
        <authorList>
            <person name="Pagani I."/>
            <person name="Lapidus A."/>
            <person name="Nolan M."/>
            <person name="Lucas S."/>
            <person name="Hammon N."/>
            <person name="Deshpande S."/>
            <person name="Cheng J.F."/>
            <person name="Chertkov O."/>
            <person name="Davenport K."/>
            <person name="Tapia R."/>
            <person name="Han C."/>
            <person name="Goodwin L."/>
            <person name="Pitluck S."/>
            <person name="Liolios K."/>
            <person name="Mavromatis K."/>
            <person name="Ivanova N."/>
            <person name="Mikhailova N."/>
            <person name="Pati A."/>
            <person name="Chen A."/>
            <person name="Palaniappan K."/>
            <person name="Land M."/>
            <person name="Hauser L."/>
            <person name="Chang Y.J."/>
            <person name="Jeffries C.D."/>
            <person name="Detter J.C."/>
            <person name="Brambilla E."/>
            <person name="Kannan K.P."/>
            <person name="Djao O.D."/>
            <person name="Rohde M."/>
            <person name="Pukall R."/>
            <person name="Spring S."/>
            <person name="Goker M."/>
            <person name="Sikorski J."/>
            <person name="Woyke T."/>
            <person name="Bristow J."/>
            <person name="Eisen J.A."/>
            <person name="Markowitz V."/>
            <person name="Hugenholtz P."/>
            <person name="Kyrpides N.C."/>
            <person name="Klenk H.P."/>
        </authorList>
    </citation>
    <scope>NUCLEOTIDE SEQUENCE [LARGE SCALE GENOMIC DNA]</scope>
    <source>
        <strain evidence="2">ATCC 33891 / DSM 2032 / 1pr3</strain>
    </source>
</reference>
<dbReference type="Proteomes" id="UP000006365">
    <property type="component" value="Chromosome"/>
</dbReference>
<protein>
    <recommendedName>
        <fullName evidence="3">Apea-like HEPN domain-containing protein</fullName>
    </recommendedName>
</protein>
<evidence type="ECO:0000313" key="2">
    <source>
        <dbReference type="Proteomes" id="UP000006365"/>
    </source>
</evidence>
<evidence type="ECO:0008006" key="3">
    <source>
        <dbReference type="Google" id="ProtNLM"/>
    </source>
</evidence>
<keyword evidence="2" id="KW-1185">Reference proteome</keyword>
<dbReference type="AlphaFoldDB" id="A0A7U3YNF7"/>
<gene>
    <name evidence="1" type="ordered locus">Despr_2452</name>
</gene>
<name>A0A7U3YNF7_DESPD</name>
<dbReference type="KEGG" id="dpr:Despr_2452"/>
<accession>A0A7U3YNF7</accession>
<proteinExistence type="predicted"/>
<evidence type="ECO:0000313" key="1">
    <source>
        <dbReference type="EMBL" id="ADW18591.1"/>
    </source>
</evidence>
<dbReference type="EMBL" id="CP002364">
    <property type="protein sequence ID" value="ADW18591.1"/>
    <property type="molecule type" value="Genomic_DNA"/>
</dbReference>
<organism evidence="1 2">
    <name type="scientific">Desulfobulbus propionicus (strain ATCC 33891 / DSM 2032 / VKM B-1956 / 1pr3)</name>
    <dbReference type="NCBI Taxonomy" id="577650"/>
    <lineage>
        <taxon>Bacteria</taxon>
        <taxon>Pseudomonadati</taxon>
        <taxon>Thermodesulfobacteriota</taxon>
        <taxon>Desulfobulbia</taxon>
        <taxon>Desulfobulbales</taxon>
        <taxon>Desulfobulbaceae</taxon>
        <taxon>Desulfobulbus</taxon>
    </lineage>
</organism>
<sequence>MSGDYYKEWRAKAEVDYFPQLVVLWLSTNSWYRSHYSEITTKRDRDFLNKLRDDHSTRNKLFTRFDRLLGSAGTKDHAELISVIEALSFALNSALLLWEENKGDSVITFENCLLALNPKMYGSLVVKKRAPGIRISDTLKLTDDKSSLFNGLLEIIYQIRCHLVHGQLEPNNENHEVVKHCYRLLHLLMQI</sequence>